<dbReference type="Proteomes" id="UP001368318">
    <property type="component" value="Chromosome"/>
</dbReference>
<organism evidence="1 3">
    <name type="scientific">Mangrovimonas cancribranchiae</name>
    <dbReference type="NCBI Taxonomy" id="3080055"/>
    <lineage>
        <taxon>Bacteria</taxon>
        <taxon>Pseudomonadati</taxon>
        <taxon>Bacteroidota</taxon>
        <taxon>Flavobacteriia</taxon>
        <taxon>Flavobacteriales</taxon>
        <taxon>Flavobacteriaceae</taxon>
        <taxon>Mangrovimonas</taxon>
    </lineage>
</organism>
<dbReference type="KEGG" id="mcaa:R3L15_11205"/>
<evidence type="ECO:0000313" key="3">
    <source>
        <dbReference type="Proteomes" id="UP001368318"/>
    </source>
</evidence>
<accession>A0AAU6NY96</accession>
<gene>
    <name evidence="2" type="ORF">R3L15_11205</name>
    <name evidence="1" type="ORF">R3L16_10385</name>
</gene>
<keyword evidence="3" id="KW-1185">Reference proteome</keyword>
<dbReference type="EMBL" id="CP136925">
    <property type="protein sequence ID" value="WXA12685.1"/>
    <property type="molecule type" value="Genomic_DNA"/>
</dbReference>
<proteinExistence type="predicted"/>
<evidence type="ECO:0000313" key="1">
    <source>
        <dbReference type="EMBL" id="WXA02154.1"/>
    </source>
</evidence>
<dbReference type="RefSeq" id="WP_338731763.1">
    <property type="nucleotide sequence ID" value="NZ_CP136924.1"/>
</dbReference>
<protein>
    <submittedName>
        <fullName evidence="1">Uncharacterized protein</fullName>
    </submittedName>
</protein>
<name>A0AAU6NY96_9FLAO</name>
<dbReference type="EMBL" id="CP136924">
    <property type="protein sequence ID" value="WXA02154.1"/>
    <property type="molecule type" value="Genomic_DNA"/>
</dbReference>
<sequence>MFKKGSFQSEILVKDDQHYPLLGKADVVFQNAGDDNVKIGLRTLKPTETLRICGENTVLTNESINVKFEGNGASPMLWVHFILPLQHDCN</sequence>
<evidence type="ECO:0000313" key="2">
    <source>
        <dbReference type="EMBL" id="WXA12685.1"/>
    </source>
</evidence>
<reference evidence="1 3" key="1">
    <citation type="submission" date="2023-10" db="EMBL/GenBank/DDBJ databases">
        <title>Culture-based analysis of two novel bacteria associated with mangrove crab gills.</title>
        <authorList>
            <person name="Yang X."/>
            <person name="Garuglieri E."/>
            <person name="Van Goethem M.W."/>
            <person name="Fusi M."/>
            <person name="Marasco R."/>
            <person name="Daffonchio D.G."/>
        </authorList>
    </citation>
    <scope>NUCLEOTIDE SEQUENCE [LARGE SCALE GENOMIC DNA]</scope>
    <source>
        <strain evidence="2">UG2-1</strain>
        <strain evidence="1">UG2-2</strain>
        <strain evidence="3">UG2_2</strain>
    </source>
</reference>
<dbReference type="AlphaFoldDB" id="A0AAU6NY96"/>